<comment type="caution">
    <text evidence="2">The sequence shown here is derived from an EMBL/GenBank/DDBJ whole genome shotgun (WGS) entry which is preliminary data.</text>
</comment>
<organism evidence="2 3">
    <name type="scientific">Paenimyroides viscosum</name>
    <dbReference type="NCBI Taxonomy" id="2488729"/>
    <lineage>
        <taxon>Bacteria</taxon>
        <taxon>Pseudomonadati</taxon>
        <taxon>Bacteroidota</taxon>
        <taxon>Flavobacteriia</taxon>
        <taxon>Flavobacteriales</taxon>
        <taxon>Flavobacteriaceae</taxon>
        <taxon>Paenimyroides</taxon>
    </lineage>
</organism>
<dbReference type="RefSeq" id="WP_124899907.1">
    <property type="nucleotide sequence ID" value="NZ_RQTJ01000025.1"/>
</dbReference>
<evidence type="ECO:0000313" key="2">
    <source>
        <dbReference type="EMBL" id="RRA93222.1"/>
    </source>
</evidence>
<feature type="transmembrane region" description="Helical" evidence="1">
    <location>
        <begin position="7"/>
        <end position="31"/>
    </location>
</feature>
<name>A0A3P1AYU8_9FLAO</name>
<evidence type="ECO:0000313" key="3">
    <source>
        <dbReference type="Proteomes" id="UP000268372"/>
    </source>
</evidence>
<keyword evidence="1" id="KW-1133">Transmembrane helix</keyword>
<feature type="transmembrane region" description="Helical" evidence="1">
    <location>
        <begin position="86"/>
        <end position="104"/>
    </location>
</feature>
<dbReference type="Proteomes" id="UP000268372">
    <property type="component" value="Unassembled WGS sequence"/>
</dbReference>
<keyword evidence="3" id="KW-1185">Reference proteome</keyword>
<proteinExistence type="predicted"/>
<feature type="transmembrane region" description="Helical" evidence="1">
    <location>
        <begin position="110"/>
        <end position="129"/>
    </location>
</feature>
<gene>
    <name evidence="2" type="ORF">EG242_10890</name>
</gene>
<feature type="transmembrane region" description="Helical" evidence="1">
    <location>
        <begin position="51"/>
        <end position="74"/>
    </location>
</feature>
<dbReference type="OrthoDB" id="9834960at2"/>
<protein>
    <submittedName>
        <fullName evidence="2">Uncharacterized protein</fullName>
    </submittedName>
</protein>
<reference evidence="2 3" key="1">
    <citation type="submission" date="2018-11" db="EMBL/GenBank/DDBJ databases">
        <title>Flavobacterium sp. nov., YIM 102796 draft genome.</title>
        <authorList>
            <person name="Li G."/>
            <person name="Jiang Y."/>
        </authorList>
    </citation>
    <scope>NUCLEOTIDE SEQUENCE [LARGE SCALE GENOMIC DNA]</scope>
    <source>
        <strain evidence="2 3">YIM 102796</strain>
    </source>
</reference>
<dbReference type="AlphaFoldDB" id="A0A3P1AYU8"/>
<evidence type="ECO:0000256" key="1">
    <source>
        <dbReference type="SAM" id="Phobius"/>
    </source>
</evidence>
<keyword evidence="1" id="KW-0472">Membrane</keyword>
<sequence>MKWTYLILNWLSVLIGSPLLIAFVIFIIGSIKVDIVHGIDVAGTWVGITIFYFIFFYFKIIPFLILYIITYLIFRKVLYSTMLVKAILMMILLVGIFINFYQFYDDKGFILISLGYYLPVIALGVFIELKDDKKFFGI</sequence>
<keyword evidence="1" id="KW-0812">Transmembrane</keyword>
<dbReference type="EMBL" id="RQTJ01000025">
    <property type="protein sequence ID" value="RRA93222.1"/>
    <property type="molecule type" value="Genomic_DNA"/>
</dbReference>
<accession>A0A3P1AYU8</accession>